<dbReference type="SUPFAM" id="SSF88946">
    <property type="entry name" value="Sigma2 domain of RNA polymerase sigma factors"/>
    <property type="match status" value="1"/>
</dbReference>
<dbReference type="InterPro" id="IPR039425">
    <property type="entry name" value="RNA_pol_sigma-70-like"/>
</dbReference>
<keyword evidence="7" id="KW-0812">Transmembrane</keyword>
<dbReference type="InterPro" id="IPR013249">
    <property type="entry name" value="RNA_pol_sigma70_r4_t2"/>
</dbReference>
<comment type="similarity">
    <text evidence="1">Belongs to the sigma-70 factor family. ECF subfamily.</text>
</comment>
<evidence type="ECO:0000313" key="11">
    <source>
        <dbReference type="EMBL" id="MBP3958555.1"/>
    </source>
</evidence>
<evidence type="ECO:0000256" key="5">
    <source>
        <dbReference type="ARBA" id="ARBA00023163"/>
    </source>
</evidence>
<dbReference type="NCBIfam" id="TIGR02937">
    <property type="entry name" value="sigma70-ECF"/>
    <property type="match status" value="1"/>
</dbReference>
<feature type="transmembrane region" description="Helical" evidence="7">
    <location>
        <begin position="285"/>
        <end position="305"/>
    </location>
</feature>
<dbReference type="PANTHER" id="PTHR43133:SF8">
    <property type="entry name" value="RNA POLYMERASE SIGMA FACTOR HI_1459-RELATED"/>
    <property type="match status" value="1"/>
</dbReference>
<evidence type="ECO:0000256" key="6">
    <source>
        <dbReference type="SAM" id="MobiDB-lite"/>
    </source>
</evidence>
<dbReference type="SUPFAM" id="SSF88659">
    <property type="entry name" value="Sigma3 and sigma4 domains of RNA polymerase sigma factors"/>
    <property type="match status" value="1"/>
</dbReference>
<sequence length="789" mass="83796">MPTGQAERLMPTLRRVVMARQSAARTDGELLGAFVQSASGGLGGARAGDAQSQEAADAFAELVRRHGAMVLGVCRRVVGDHTTADDAFQATFLVLARRAASVRPRERVGSWLYGVAYRTALKARMVLARRRSREKQVDVMPEPTAPSAAPAWGDLQVVIDEELARLPDKLRLPVVLCDLEGRPQREVAKHLNVPPATLATRLASARRTLATRLTRRGVALSGGALAGLLGQHASASAVPYTLVTGVVRAVEMGAAQGALNSLVSAQAVQLSEGVIRMMMIAKLKAVAVLAAVALALTTGLGVGLVPAAAGDQPATTGGANATKASSKAATAESVGEYVTERLKSIRAGEPGLDDTTFLRRLSLDVRGTNPTDVETWFFVSDGDEDKRAKVVEWITDDEVTRATIAKKLGVPIERVRVVRARLVTDEKGTVTAEIGDAPAIVNGAGTLNFTPDGKKLIVTADTQLVWGEKLVGDKDAKKTDRSVVRVYGAKAGKSGDHLGFWPSALAGSKQVEGTFFHSVVDARGDKDVFLTLPDEKPGSERLATFDYFIADSVDTDGEFLKRVLTDVRGSGPTALEVKYFTEDKDPKKREKLIDTLLKDPAVQKKLGDEWKKKMLAFKTANLKAQGEFLYRVTPDVTRELAIEVLPSKPLVVPVQPTAPKAPKPPVPPAPPAPNAKPPAPPVAPAAPPAPQADRLEKLVGELIAAQKSNEAVLEAITLATLSRLPTDAEKKLALAVAGTAADRKAAWVAMARALAGTDTKKADVLVPRFRVELVHPLVPPTPPVPPAKP</sequence>
<evidence type="ECO:0000259" key="9">
    <source>
        <dbReference type="Pfam" id="PF07583"/>
    </source>
</evidence>
<dbReference type="Gene3D" id="1.10.10.10">
    <property type="entry name" value="Winged helix-like DNA-binding domain superfamily/Winged helix DNA-binding domain"/>
    <property type="match status" value="1"/>
</dbReference>
<dbReference type="InterPro" id="IPR007627">
    <property type="entry name" value="RNA_pol_sigma70_r2"/>
</dbReference>
<feature type="domain" description="RNA polymerase sigma factor 70 region 4 type 2" evidence="10">
    <location>
        <begin position="159"/>
        <end position="209"/>
    </location>
</feature>
<keyword evidence="2" id="KW-0805">Transcription regulation</keyword>
<evidence type="ECO:0000256" key="7">
    <source>
        <dbReference type="SAM" id="Phobius"/>
    </source>
</evidence>
<evidence type="ECO:0000313" key="12">
    <source>
        <dbReference type="Proteomes" id="UP000676565"/>
    </source>
</evidence>
<name>A0ABS5BXT4_9BACT</name>
<dbReference type="Pfam" id="PF07583">
    <property type="entry name" value="PSCyt2"/>
    <property type="match status" value="1"/>
</dbReference>
<proteinExistence type="inferred from homology"/>
<keyword evidence="7" id="KW-0472">Membrane</keyword>
<comment type="caution">
    <text evidence="11">The sequence shown here is derived from an EMBL/GenBank/DDBJ whole genome shotgun (WGS) entry which is preliminary data.</text>
</comment>
<dbReference type="Proteomes" id="UP000676565">
    <property type="component" value="Unassembled WGS sequence"/>
</dbReference>
<reference evidence="11 12" key="1">
    <citation type="submission" date="2021-04" db="EMBL/GenBank/DDBJ databases">
        <authorList>
            <person name="Ivanova A."/>
        </authorList>
    </citation>
    <scope>NUCLEOTIDE SEQUENCE [LARGE SCALE GENOMIC DNA]</scope>
    <source>
        <strain evidence="11 12">G18</strain>
    </source>
</reference>
<feature type="compositionally biased region" description="Pro residues" evidence="6">
    <location>
        <begin position="659"/>
        <end position="690"/>
    </location>
</feature>
<feature type="domain" description="DUF1549" evidence="9">
    <location>
        <begin position="555"/>
        <end position="612"/>
    </location>
</feature>
<dbReference type="Gene3D" id="1.10.1740.10">
    <property type="match status" value="1"/>
</dbReference>
<organism evidence="11 12">
    <name type="scientific">Gemmata palustris</name>
    <dbReference type="NCBI Taxonomy" id="2822762"/>
    <lineage>
        <taxon>Bacteria</taxon>
        <taxon>Pseudomonadati</taxon>
        <taxon>Planctomycetota</taxon>
        <taxon>Planctomycetia</taxon>
        <taxon>Gemmatales</taxon>
        <taxon>Gemmataceae</taxon>
        <taxon>Gemmata</taxon>
    </lineage>
</organism>
<keyword evidence="7" id="KW-1133">Transmembrane helix</keyword>
<dbReference type="InterPro" id="IPR014284">
    <property type="entry name" value="RNA_pol_sigma-70_dom"/>
</dbReference>
<keyword evidence="5" id="KW-0804">Transcription</keyword>
<feature type="domain" description="RNA polymerase sigma-70 region 2" evidence="8">
    <location>
        <begin position="62"/>
        <end position="123"/>
    </location>
</feature>
<gene>
    <name evidence="11" type="ORF">J8F10_25175</name>
</gene>
<evidence type="ECO:0000256" key="1">
    <source>
        <dbReference type="ARBA" id="ARBA00010641"/>
    </source>
</evidence>
<evidence type="ECO:0000256" key="2">
    <source>
        <dbReference type="ARBA" id="ARBA00023015"/>
    </source>
</evidence>
<dbReference type="Pfam" id="PF08281">
    <property type="entry name" value="Sigma70_r4_2"/>
    <property type="match status" value="1"/>
</dbReference>
<dbReference type="Pfam" id="PF04542">
    <property type="entry name" value="Sigma70_r2"/>
    <property type="match status" value="1"/>
</dbReference>
<dbReference type="InterPro" id="IPR011444">
    <property type="entry name" value="DUF1549"/>
</dbReference>
<accession>A0ABS5BXT4</accession>
<dbReference type="InterPro" id="IPR036388">
    <property type="entry name" value="WH-like_DNA-bd_sf"/>
</dbReference>
<protein>
    <submittedName>
        <fullName evidence="11">Sigma-70 family RNA polymerase sigma factor</fullName>
    </submittedName>
</protein>
<dbReference type="RefSeq" id="WP_210658646.1">
    <property type="nucleotide sequence ID" value="NZ_JAGKQQ010000001.1"/>
</dbReference>
<evidence type="ECO:0000256" key="4">
    <source>
        <dbReference type="ARBA" id="ARBA00023125"/>
    </source>
</evidence>
<dbReference type="PANTHER" id="PTHR43133">
    <property type="entry name" value="RNA POLYMERASE ECF-TYPE SIGMA FACTO"/>
    <property type="match status" value="1"/>
</dbReference>
<evidence type="ECO:0000259" key="8">
    <source>
        <dbReference type="Pfam" id="PF04542"/>
    </source>
</evidence>
<feature type="region of interest" description="Disordered" evidence="6">
    <location>
        <begin position="656"/>
        <end position="690"/>
    </location>
</feature>
<keyword evidence="4" id="KW-0238">DNA-binding</keyword>
<keyword evidence="3" id="KW-0731">Sigma factor</keyword>
<evidence type="ECO:0000256" key="3">
    <source>
        <dbReference type="ARBA" id="ARBA00023082"/>
    </source>
</evidence>
<dbReference type="InterPro" id="IPR013324">
    <property type="entry name" value="RNA_pol_sigma_r3/r4-like"/>
</dbReference>
<dbReference type="EMBL" id="JAGKQQ010000001">
    <property type="protein sequence ID" value="MBP3958555.1"/>
    <property type="molecule type" value="Genomic_DNA"/>
</dbReference>
<evidence type="ECO:0000259" key="10">
    <source>
        <dbReference type="Pfam" id="PF08281"/>
    </source>
</evidence>
<keyword evidence="12" id="KW-1185">Reference proteome</keyword>
<dbReference type="InterPro" id="IPR013325">
    <property type="entry name" value="RNA_pol_sigma_r2"/>
</dbReference>